<comment type="cofactor">
    <cofactor evidence="1 9">
        <name>heme</name>
        <dbReference type="ChEBI" id="CHEBI:30413"/>
    </cofactor>
</comment>
<keyword evidence="4 9" id="KW-0349">Heme</keyword>
<evidence type="ECO:0000313" key="12">
    <source>
        <dbReference type="Proteomes" id="UP000799118"/>
    </source>
</evidence>
<evidence type="ECO:0000256" key="2">
    <source>
        <dbReference type="ARBA" id="ARBA00005179"/>
    </source>
</evidence>
<accession>A0A6A4HTK5</accession>
<dbReference type="Pfam" id="PF00067">
    <property type="entry name" value="p450"/>
    <property type="match status" value="1"/>
</dbReference>
<evidence type="ECO:0000256" key="1">
    <source>
        <dbReference type="ARBA" id="ARBA00001971"/>
    </source>
</evidence>
<evidence type="ECO:0000256" key="9">
    <source>
        <dbReference type="PIRSR" id="PIRSR602401-1"/>
    </source>
</evidence>
<dbReference type="EMBL" id="ML769461">
    <property type="protein sequence ID" value="KAE9400055.1"/>
    <property type="molecule type" value="Genomic_DNA"/>
</dbReference>
<proteinExistence type="inferred from homology"/>
<dbReference type="GO" id="GO:0004497">
    <property type="term" value="F:monooxygenase activity"/>
    <property type="evidence" value="ECO:0007669"/>
    <property type="project" value="UniProtKB-KW"/>
</dbReference>
<evidence type="ECO:0000256" key="4">
    <source>
        <dbReference type="ARBA" id="ARBA00022617"/>
    </source>
</evidence>
<dbReference type="InterPro" id="IPR036396">
    <property type="entry name" value="Cyt_P450_sf"/>
</dbReference>
<dbReference type="InterPro" id="IPR050364">
    <property type="entry name" value="Cytochrome_P450_fung"/>
</dbReference>
<comment type="similarity">
    <text evidence="3 10">Belongs to the cytochrome P450 family.</text>
</comment>
<sequence>MPSFHLTISLIALGLFLFLFFAHRTWIRPKPLPPGPKGWPIIGNIFDAPKEKVHIAYMEMARKYGSDLLYLKMAGTSMLILNSTEATNDLFVGRSTLYSNRPRFPMICELMGWDYNFGFISYGTRWRKLRAMFTQQISPSNLQTYEKPRMQESVHVFLNRLLETPKEFENHLRFLSGGNIISSVYGIVANDSDFHDPYIDLAKNALQGLAQAAIPGTYLVDAFPLLKNIPGWIPGARFKRKAAHERKTVEEMIKQPLEFVKRNMASGTAKSSMASRALQQMQDDGSWSEDKENLLMNALGSIYTGGADTTSTVTNTILLALVCNPDILKKGQAAVDAVVGHDWLPGIVDEGKIPYVNALVMEGLRWRPVAPLAVAHHTDNADIYKGYYIPANTIVMGNSWAILHDPATYGEDVDQFRPERFLNPDGTLNSTVPYPDAAFGYGRRICPGRGFAQSAIWLTVASLLACFDLSKVSDKDGVAIEPSTDYIEGFGLYPRPYECTITPRSQSIEKMIRQSVS</sequence>
<protein>
    <submittedName>
        <fullName evidence="11">Cytochrome P450</fullName>
    </submittedName>
</protein>
<dbReference type="GO" id="GO:0005506">
    <property type="term" value="F:iron ion binding"/>
    <property type="evidence" value="ECO:0007669"/>
    <property type="project" value="InterPro"/>
</dbReference>
<dbReference type="GO" id="GO:0016705">
    <property type="term" value="F:oxidoreductase activity, acting on paired donors, with incorporation or reduction of molecular oxygen"/>
    <property type="evidence" value="ECO:0007669"/>
    <property type="project" value="InterPro"/>
</dbReference>
<dbReference type="PANTHER" id="PTHR46300:SF7">
    <property type="entry name" value="P450, PUTATIVE (EUROFUNG)-RELATED"/>
    <property type="match status" value="1"/>
</dbReference>
<feature type="binding site" description="axial binding residue" evidence="9">
    <location>
        <position position="446"/>
    </location>
    <ligand>
        <name>heme</name>
        <dbReference type="ChEBI" id="CHEBI:30413"/>
    </ligand>
    <ligandPart>
        <name>Fe</name>
        <dbReference type="ChEBI" id="CHEBI:18248"/>
    </ligandPart>
</feature>
<evidence type="ECO:0000313" key="11">
    <source>
        <dbReference type="EMBL" id="KAE9400055.1"/>
    </source>
</evidence>
<dbReference type="Proteomes" id="UP000799118">
    <property type="component" value="Unassembled WGS sequence"/>
</dbReference>
<dbReference type="PANTHER" id="PTHR46300">
    <property type="entry name" value="P450, PUTATIVE (EUROFUNG)-RELATED-RELATED"/>
    <property type="match status" value="1"/>
</dbReference>
<dbReference type="AlphaFoldDB" id="A0A6A4HTK5"/>
<evidence type="ECO:0000256" key="6">
    <source>
        <dbReference type="ARBA" id="ARBA00023002"/>
    </source>
</evidence>
<gene>
    <name evidence="11" type="ORF">BT96DRAFT_993372</name>
</gene>
<comment type="pathway">
    <text evidence="2">Secondary metabolite biosynthesis.</text>
</comment>
<dbReference type="PRINTS" id="PR00463">
    <property type="entry name" value="EP450I"/>
</dbReference>
<dbReference type="PRINTS" id="PR00385">
    <property type="entry name" value="P450"/>
</dbReference>
<dbReference type="CDD" id="cd11065">
    <property type="entry name" value="CYP64-like"/>
    <property type="match status" value="1"/>
</dbReference>
<keyword evidence="8 10" id="KW-0503">Monooxygenase</keyword>
<dbReference type="InterPro" id="IPR017972">
    <property type="entry name" value="Cyt_P450_CS"/>
</dbReference>
<dbReference type="GO" id="GO:0020037">
    <property type="term" value="F:heme binding"/>
    <property type="evidence" value="ECO:0007669"/>
    <property type="project" value="InterPro"/>
</dbReference>
<keyword evidence="6 10" id="KW-0560">Oxidoreductase</keyword>
<dbReference type="OrthoDB" id="2789670at2759"/>
<keyword evidence="7 9" id="KW-0408">Iron</keyword>
<evidence type="ECO:0000256" key="8">
    <source>
        <dbReference type="ARBA" id="ARBA00023033"/>
    </source>
</evidence>
<reference evidence="11" key="1">
    <citation type="journal article" date="2019" name="Environ. Microbiol.">
        <title>Fungal ecological strategies reflected in gene transcription - a case study of two litter decomposers.</title>
        <authorList>
            <person name="Barbi F."/>
            <person name="Kohler A."/>
            <person name="Barry K."/>
            <person name="Baskaran P."/>
            <person name="Daum C."/>
            <person name="Fauchery L."/>
            <person name="Ihrmark K."/>
            <person name="Kuo A."/>
            <person name="LaButti K."/>
            <person name="Lipzen A."/>
            <person name="Morin E."/>
            <person name="Grigoriev I.V."/>
            <person name="Henrissat B."/>
            <person name="Lindahl B."/>
            <person name="Martin F."/>
        </authorList>
    </citation>
    <scope>NUCLEOTIDE SEQUENCE</scope>
    <source>
        <strain evidence="11">JB14</strain>
    </source>
</reference>
<dbReference type="PROSITE" id="PS00086">
    <property type="entry name" value="CYTOCHROME_P450"/>
    <property type="match status" value="1"/>
</dbReference>
<evidence type="ECO:0000256" key="10">
    <source>
        <dbReference type="RuleBase" id="RU000461"/>
    </source>
</evidence>
<keyword evidence="12" id="KW-1185">Reference proteome</keyword>
<evidence type="ECO:0000256" key="5">
    <source>
        <dbReference type="ARBA" id="ARBA00022723"/>
    </source>
</evidence>
<evidence type="ECO:0000256" key="7">
    <source>
        <dbReference type="ARBA" id="ARBA00023004"/>
    </source>
</evidence>
<dbReference type="InterPro" id="IPR001128">
    <property type="entry name" value="Cyt_P450"/>
</dbReference>
<evidence type="ECO:0000256" key="3">
    <source>
        <dbReference type="ARBA" id="ARBA00010617"/>
    </source>
</evidence>
<dbReference type="Gene3D" id="1.10.630.10">
    <property type="entry name" value="Cytochrome P450"/>
    <property type="match status" value="1"/>
</dbReference>
<keyword evidence="5 9" id="KW-0479">Metal-binding</keyword>
<name>A0A6A4HTK5_9AGAR</name>
<dbReference type="SUPFAM" id="SSF48264">
    <property type="entry name" value="Cytochrome P450"/>
    <property type="match status" value="1"/>
</dbReference>
<dbReference type="InterPro" id="IPR002401">
    <property type="entry name" value="Cyt_P450_E_grp-I"/>
</dbReference>
<organism evidence="11 12">
    <name type="scientific">Gymnopus androsaceus JB14</name>
    <dbReference type="NCBI Taxonomy" id="1447944"/>
    <lineage>
        <taxon>Eukaryota</taxon>
        <taxon>Fungi</taxon>
        <taxon>Dikarya</taxon>
        <taxon>Basidiomycota</taxon>
        <taxon>Agaricomycotina</taxon>
        <taxon>Agaricomycetes</taxon>
        <taxon>Agaricomycetidae</taxon>
        <taxon>Agaricales</taxon>
        <taxon>Marasmiineae</taxon>
        <taxon>Omphalotaceae</taxon>
        <taxon>Gymnopus</taxon>
    </lineage>
</organism>